<feature type="compositionally biased region" description="Basic and acidic residues" evidence="1">
    <location>
        <begin position="58"/>
        <end position="88"/>
    </location>
</feature>
<evidence type="ECO:0008006" key="4">
    <source>
        <dbReference type="Google" id="ProtNLM"/>
    </source>
</evidence>
<feature type="compositionally biased region" description="Basic and acidic residues" evidence="1">
    <location>
        <begin position="40"/>
        <end position="50"/>
    </location>
</feature>
<name>A0AAD9ZGK6_9LECA</name>
<sequence length="163" mass="18651">MPGDDYSAAVSGGLKLKGVNSSSKVSKYKKKRSKPAQPTESEKNPDKSEDATDGALTEDLKPKGEEAGDITRKDHGGEGSREREREEEATPPPQRAGKTEAELRHEERRRKRLDERLKREGTKTHKERVEELNRYLSNLSEHHDMYVYFSFRKRGEGIYDCRC</sequence>
<gene>
    <name evidence="2" type="ORF">OEA41_000863</name>
</gene>
<accession>A0AAD9ZGK6</accession>
<keyword evidence="3" id="KW-1185">Reference proteome</keyword>
<dbReference type="AlphaFoldDB" id="A0AAD9ZGK6"/>
<dbReference type="InterPro" id="IPR013865">
    <property type="entry name" value="FAM32A"/>
</dbReference>
<evidence type="ECO:0000256" key="1">
    <source>
        <dbReference type="SAM" id="MobiDB-lite"/>
    </source>
</evidence>
<evidence type="ECO:0000313" key="3">
    <source>
        <dbReference type="Proteomes" id="UP001276659"/>
    </source>
</evidence>
<dbReference type="EMBL" id="JASNWA010000003">
    <property type="protein sequence ID" value="KAK3178726.1"/>
    <property type="molecule type" value="Genomic_DNA"/>
</dbReference>
<comment type="caution">
    <text evidence="2">The sequence shown here is derived from an EMBL/GenBank/DDBJ whole genome shotgun (WGS) entry which is preliminary data.</text>
</comment>
<feature type="compositionally biased region" description="Basic and acidic residues" evidence="1">
    <location>
        <begin position="97"/>
        <end position="127"/>
    </location>
</feature>
<feature type="compositionally biased region" description="Low complexity" evidence="1">
    <location>
        <begin position="11"/>
        <end position="25"/>
    </location>
</feature>
<evidence type="ECO:0000313" key="2">
    <source>
        <dbReference type="EMBL" id="KAK3178726.1"/>
    </source>
</evidence>
<protein>
    <recommendedName>
        <fullName evidence="4">DUF1754-domain-containing protein</fullName>
    </recommendedName>
</protein>
<organism evidence="2 3">
    <name type="scientific">Lepraria neglecta</name>
    <dbReference type="NCBI Taxonomy" id="209136"/>
    <lineage>
        <taxon>Eukaryota</taxon>
        <taxon>Fungi</taxon>
        <taxon>Dikarya</taxon>
        <taxon>Ascomycota</taxon>
        <taxon>Pezizomycotina</taxon>
        <taxon>Lecanoromycetes</taxon>
        <taxon>OSLEUM clade</taxon>
        <taxon>Lecanoromycetidae</taxon>
        <taxon>Lecanorales</taxon>
        <taxon>Lecanorineae</taxon>
        <taxon>Stereocaulaceae</taxon>
        <taxon>Lepraria</taxon>
    </lineage>
</organism>
<dbReference type="GO" id="GO:0005730">
    <property type="term" value="C:nucleolus"/>
    <property type="evidence" value="ECO:0007669"/>
    <property type="project" value="TreeGrafter"/>
</dbReference>
<dbReference type="Pfam" id="PF08555">
    <property type="entry name" value="FAM32A"/>
    <property type="match status" value="1"/>
</dbReference>
<reference evidence="2" key="1">
    <citation type="submission" date="2022-11" db="EMBL/GenBank/DDBJ databases">
        <title>Chromosomal genome sequence assembly and mating type (MAT) locus characterization of the leprose asexual lichenized fungus Lepraria neglecta (Nyl.) Erichsen.</title>
        <authorList>
            <person name="Allen J.L."/>
            <person name="Pfeffer B."/>
        </authorList>
    </citation>
    <scope>NUCLEOTIDE SEQUENCE</scope>
    <source>
        <strain evidence="2">Allen 5258</strain>
    </source>
</reference>
<feature type="region of interest" description="Disordered" evidence="1">
    <location>
        <begin position="1"/>
        <end position="127"/>
    </location>
</feature>
<dbReference type="PANTHER" id="PTHR13282">
    <property type="entry name" value="PROTEIN FAM32A"/>
    <property type="match status" value="1"/>
</dbReference>
<proteinExistence type="predicted"/>
<dbReference type="PANTHER" id="PTHR13282:SF6">
    <property type="entry name" value="PROTEIN FAM32A"/>
    <property type="match status" value="1"/>
</dbReference>
<dbReference type="Proteomes" id="UP001276659">
    <property type="component" value="Unassembled WGS sequence"/>
</dbReference>